<dbReference type="SUPFAM" id="SSF50044">
    <property type="entry name" value="SH3-domain"/>
    <property type="match status" value="1"/>
</dbReference>
<dbReference type="SUPFAM" id="SSF48366">
    <property type="entry name" value="Ras GEF"/>
    <property type="match status" value="1"/>
</dbReference>
<dbReference type="STRING" id="1754192.A0A1Y1WK85"/>
<reference evidence="10 11" key="2">
    <citation type="submission" date="2016-08" db="EMBL/GenBank/DDBJ databases">
        <title>Pervasive Adenine N6-methylation of Active Genes in Fungi.</title>
        <authorList>
            <consortium name="DOE Joint Genome Institute"/>
            <person name="Mondo S.J."/>
            <person name="Dannebaum R.O."/>
            <person name="Kuo R.C."/>
            <person name="Labutti K."/>
            <person name="Haridas S."/>
            <person name="Kuo A."/>
            <person name="Salamov A."/>
            <person name="Ahrendt S.R."/>
            <person name="Lipzen A."/>
            <person name="Sullivan W."/>
            <person name="Andreopoulos W.B."/>
            <person name="Clum A."/>
            <person name="Lindquist E."/>
            <person name="Daum C."/>
            <person name="Ramamoorthy G.K."/>
            <person name="Gryganskyi A."/>
            <person name="Culley D."/>
            <person name="Magnuson J.K."/>
            <person name="James T.Y."/>
            <person name="O'Malley M.A."/>
            <person name="Stajich J.E."/>
            <person name="Spatafora J.W."/>
            <person name="Visel A."/>
            <person name="Grigoriev I.V."/>
        </authorList>
    </citation>
    <scope>NUCLEOTIDE SEQUENCE [LARGE SCALE GENOMIC DNA]</scope>
    <source>
        <strain evidence="10 11">S4</strain>
    </source>
</reference>
<organism evidence="10 11">
    <name type="scientific">Anaeromyces robustus</name>
    <dbReference type="NCBI Taxonomy" id="1754192"/>
    <lineage>
        <taxon>Eukaryota</taxon>
        <taxon>Fungi</taxon>
        <taxon>Fungi incertae sedis</taxon>
        <taxon>Chytridiomycota</taxon>
        <taxon>Chytridiomycota incertae sedis</taxon>
        <taxon>Neocallimastigomycetes</taxon>
        <taxon>Neocallimastigales</taxon>
        <taxon>Neocallimastigaceae</taxon>
        <taxon>Anaeromyces</taxon>
    </lineage>
</organism>
<gene>
    <name evidence="10" type="ORF">BCR32DRAFT_329978</name>
</gene>
<evidence type="ECO:0000259" key="9">
    <source>
        <dbReference type="PROSITE" id="PS50212"/>
    </source>
</evidence>
<feature type="domain" description="SH3" evidence="6">
    <location>
        <begin position="1"/>
        <end position="59"/>
    </location>
</feature>
<dbReference type="SMART" id="SM00326">
    <property type="entry name" value="SH3"/>
    <property type="match status" value="1"/>
</dbReference>
<reference evidence="10 11" key="1">
    <citation type="submission" date="2016-08" db="EMBL/GenBank/DDBJ databases">
        <title>A Parts List for Fungal Cellulosomes Revealed by Comparative Genomics.</title>
        <authorList>
            <consortium name="DOE Joint Genome Institute"/>
            <person name="Haitjema C.H."/>
            <person name="Gilmore S.P."/>
            <person name="Henske J.K."/>
            <person name="Solomon K.V."/>
            <person name="De Groot R."/>
            <person name="Kuo A."/>
            <person name="Mondo S.J."/>
            <person name="Salamov A.A."/>
            <person name="Labutti K."/>
            <person name="Zhao Z."/>
            <person name="Chiniquy J."/>
            <person name="Barry K."/>
            <person name="Brewer H.M."/>
            <person name="Purvine S.O."/>
            <person name="Wright A.T."/>
            <person name="Boxma B."/>
            <person name="Van Alen T."/>
            <person name="Hackstein J.H."/>
            <person name="Baker S.E."/>
            <person name="Grigoriev I.V."/>
            <person name="O'Malley M.A."/>
        </authorList>
    </citation>
    <scope>NUCLEOTIDE SEQUENCE [LARGE SCALE GENOMIC DNA]</scope>
    <source>
        <strain evidence="10 11">S4</strain>
    </source>
</reference>
<dbReference type="CDD" id="cd06224">
    <property type="entry name" value="REM"/>
    <property type="match status" value="1"/>
</dbReference>
<dbReference type="GO" id="GO:0005886">
    <property type="term" value="C:plasma membrane"/>
    <property type="evidence" value="ECO:0007669"/>
    <property type="project" value="TreeGrafter"/>
</dbReference>
<dbReference type="InterPro" id="IPR036964">
    <property type="entry name" value="RASGEF_cat_dom_sf"/>
</dbReference>
<feature type="compositionally biased region" description="Polar residues" evidence="5">
    <location>
        <begin position="581"/>
        <end position="590"/>
    </location>
</feature>
<feature type="domain" description="N-terminal Ras-GEF" evidence="9">
    <location>
        <begin position="687"/>
        <end position="821"/>
    </location>
</feature>
<feature type="compositionally biased region" description="Low complexity" evidence="5">
    <location>
        <begin position="1035"/>
        <end position="1048"/>
    </location>
</feature>
<feature type="compositionally biased region" description="Low complexity" evidence="5">
    <location>
        <begin position="591"/>
        <end position="610"/>
    </location>
</feature>
<evidence type="ECO:0000256" key="5">
    <source>
        <dbReference type="SAM" id="MobiDB-lite"/>
    </source>
</evidence>
<dbReference type="Gene3D" id="1.20.870.10">
    <property type="entry name" value="Son of sevenless (SoS) protein Chain: S domain 1"/>
    <property type="match status" value="1"/>
</dbReference>
<dbReference type="CDD" id="cd00201">
    <property type="entry name" value="WW"/>
    <property type="match status" value="1"/>
</dbReference>
<dbReference type="GO" id="GO:0007265">
    <property type="term" value="P:Ras protein signal transduction"/>
    <property type="evidence" value="ECO:0007669"/>
    <property type="project" value="TreeGrafter"/>
</dbReference>
<dbReference type="Pfam" id="PF00617">
    <property type="entry name" value="RasGEF"/>
    <property type="match status" value="1"/>
</dbReference>
<evidence type="ECO:0000256" key="1">
    <source>
        <dbReference type="ARBA" id="ARBA00022443"/>
    </source>
</evidence>
<dbReference type="PROSITE" id="PS50009">
    <property type="entry name" value="RASGEF_CAT"/>
    <property type="match status" value="1"/>
</dbReference>
<dbReference type="Pfam" id="PF00018">
    <property type="entry name" value="SH3_1"/>
    <property type="match status" value="1"/>
</dbReference>
<dbReference type="CDD" id="cd00155">
    <property type="entry name" value="RasGEF"/>
    <property type="match status" value="1"/>
</dbReference>
<dbReference type="SMART" id="SM00147">
    <property type="entry name" value="RasGEF"/>
    <property type="match status" value="1"/>
</dbReference>
<evidence type="ECO:0000259" key="6">
    <source>
        <dbReference type="PROSITE" id="PS50002"/>
    </source>
</evidence>
<dbReference type="SMART" id="SM00456">
    <property type="entry name" value="WW"/>
    <property type="match status" value="2"/>
</dbReference>
<dbReference type="InterPro" id="IPR036028">
    <property type="entry name" value="SH3-like_dom_sf"/>
</dbReference>
<evidence type="ECO:0000313" key="10">
    <source>
        <dbReference type="EMBL" id="ORX73514.1"/>
    </source>
</evidence>
<comment type="caution">
    <text evidence="10">The sequence shown here is derived from an EMBL/GenBank/DDBJ whole genome shotgun (WGS) entry which is preliminary data.</text>
</comment>
<evidence type="ECO:0000256" key="4">
    <source>
        <dbReference type="PROSITE-ProRule" id="PRU00192"/>
    </source>
</evidence>
<dbReference type="InterPro" id="IPR001202">
    <property type="entry name" value="WW_dom"/>
</dbReference>
<keyword evidence="1 4" id="KW-0728">SH3 domain</keyword>
<dbReference type="GO" id="GO:0005085">
    <property type="term" value="F:guanyl-nucleotide exchange factor activity"/>
    <property type="evidence" value="ECO:0007669"/>
    <property type="project" value="UniProtKB-KW"/>
</dbReference>
<dbReference type="InterPro" id="IPR036020">
    <property type="entry name" value="WW_dom_sf"/>
</dbReference>
<feature type="domain" description="WW" evidence="8">
    <location>
        <begin position="109"/>
        <end position="142"/>
    </location>
</feature>
<accession>A0A1Y1WK85</accession>
<feature type="region of interest" description="Disordered" evidence="5">
    <location>
        <begin position="581"/>
        <end position="617"/>
    </location>
</feature>
<dbReference type="Proteomes" id="UP000193944">
    <property type="component" value="Unassembled WGS sequence"/>
</dbReference>
<protein>
    <submittedName>
        <fullName evidence="10">Ras GEF</fullName>
    </submittedName>
</protein>
<dbReference type="Pfam" id="PF00618">
    <property type="entry name" value="RasGEF_N"/>
    <property type="match status" value="1"/>
</dbReference>
<dbReference type="Pfam" id="PF25006">
    <property type="entry name" value="DUF7783"/>
    <property type="match status" value="1"/>
</dbReference>
<sequence length="1140" mass="130820">MNTLVEAKEDYIAQGADQLSFKKGDIIQVITRLDSGWWDGFCNEKRGWFPSNLVRETYIEENQTVQWYPQLDAKGIQYYVNSRTNEISYEYPLIKTVNDSMSQSSGGIDNLPKNWGVKYTHDNRIYYYNKETDETCWSLDEINLETGRLKNKRNSTNSISSINEDIIVSTSPKEGELTWKKLANDIYYCLQQLLSSARLNKKESYISHSTAIVETIRTMLYASNAAKRDSPVLNGNKPLKQQYKHIMSSLSKLVVTTKTASQVWPPPDSVPMMQQAANEVYLSVKNFIHIAKELNIPLDIKLVEESNKDESKEEEDQDDSQQQNPTKIISQLEEYSKTISQSTQKLIKTVRTLEMVSTETIIAETKNIVIDVGNLLAVIDEIDYETLDEDIVKRFKYKRIAVCNSISGLVMATQNVVSTLLPSNFEEQILLSIELIENAVKDFVIATKCLLQEKENVDQLQYQRMFYDYNNHRYSTASSESSYKSMNLLNSASSNISNESAPLPSTNTINSAILSHKPRSMSLPGVGLEIPNGEYHHDYEESQNNRNRTYSQPQHSLPNNYIAVDNNYIYANTNIDNSPNVFTSPTPSLHNSNPSSASNVSSRKSSAQSSTPILPPPPQLYFDPTAAPVDIDQFRKQKSSNAKLMKVLGREFSSSDFHGNNAGNNSESSKKWYLRYDYDPKDLLFNMEGKVKGGTFDALVERLTLHDYYDANFTTTFLLTYRSFSSSTKLMAALLKRYSLPQPPGLTDLNEVNEWHEKKLKLIRLRVCNVVKSWFESYCIEKDPDDQRAFEMAKEFFERQIQSDPTFLTVSQLLDKFDKGFAKKIIPNPGREAPLPIFPKSLRNRIRFIDLDPTEIARQLTLMCSKYYNQIQPVECLNKAWSDKNNENTPAVNIKKMIEMSNQVSGWLALTILQEVDIRKRASILKHFIYVAEKCYNLNNFNTLVSLLAGFDSSPIYRLRRTWDLLSSKSINILENLKRIMDREKNYSAYREQLHSINPPCVPFLGVYLTDLTFIEDGNSDVIERKTEETDKNKTSNSNSSTPTTPTSPKKDEIINFSKQSKVADVIREIQQYQNQVYCLHSVPEIQKYLKDSLARTEEFLKMSERTDDESPLFEMSEILEPKEREDEKLTRLLFEYGFL</sequence>
<dbReference type="Gene3D" id="1.10.840.10">
    <property type="entry name" value="Ras guanine-nucleotide exchange factors catalytic domain"/>
    <property type="match status" value="1"/>
</dbReference>
<dbReference type="InterPro" id="IPR001452">
    <property type="entry name" value="SH3_domain"/>
</dbReference>
<evidence type="ECO:0000256" key="2">
    <source>
        <dbReference type="ARBA" id="ARBA00022658"/>
    </source>
</evidence>
<dbReference type="InterPro" id="IPR008937">
    <property type="entry name" value="Ras-like_GEF"/>
</dbReference>
<proteinExistence type="predicted"/>
<dbReference type="PANTHER" id="PTHR23113:SF368">
    <property type="entry name" value="CELL DIVISION CONTROL PROTEIN 25"/>
    <property type="match status" value="1"/>
</dbReference>
<feature type="region of interest" description="Disordered" evidence="5">
    <location>
        <begin position="1026"/>
        <end position="1052"/>
    </location>
</feature>
<keyword evidence="2 3" id="KW-0344">Guanine-nucleotide releasing factor</keyword>
<dbReference type="Gene3D" id="2.30.30.40">
    <property type="entry name" value="SH3 Domains"/>
    <property type="match status" value="1"/>
</dbReference>
<feature type="compositionally biased region" description="Polar residues" evidence="5">
    <location>
        <begin position="542"/>
        <end position="556"/>
    </location>
</feature>
<evidence type="ECO:0000259" key="8">
    <source>
        <dbReference type="PROSITE" id="PS50020"/>
    </source>
</evidence>
<dbReference type="PRINTS" id="PR00452">
    <property type="entry name" value="SH3DOMAIN"/>
</dbReference>
<dbReference type="SUPFAM" id="SSF51045">
    <property type="entry name" value="WW domain"/>
    <property type="match status" value="1"/>
</dbReference>
<feature type="region of interest" description="Disordered" evidence="5">
    <location>
        <begin position="528"/>
        <end position="556"/>
    </location>
</feature>
<dbReference type="InterPro" id="IPR000651">
    <property type="entry name" value="Ras-like_Gua-exchang_fac_N"/>
</dbReference>
<dbReference type="EMBL" id="MCFG01000383">
    <property type="protein sequence ID" value="ORX73514.1"/>
    <property type="molecule type" value="Genomic_DNA"/>
</dbReference>
<evidence type="ECO:0000259" key="7">
    <source>
        <dbReference type="PROSITE" id="PS50009"/>
    </source>
</evidence>
<dbReference type="InterPro" id="IPR001895">
    <property type="entry name" value="RASGEF_cat_dom"/>
</dbReference>
<dbReference type="PROSITE" id="PS50002">
    <property type="entry name" value="SH3"/>
    <property type="match status" value="1"/>
</dbReference>
<dbReference type="InterPro" id="IPR056685">
    <property type="entry name" value="DUF7783"/>
</dbReference>
<dbReference type="SMART" id="SM00229">
    <property type="entry name" value="RasGEFN"/>
    <property type="match status" value="1"/>
</dbReference>
<dbReference type="PANTHER" id="PTHR23113">
    <property type="entry name" value="GUANINE NUCLEOTIDE EXCHANGE FACTOR"/>
    <property type="match status" value="1"/>
</dbReference>
<dbReference type="Gene3D" id="2.20.70.10">
    <property type="match status" value="1"/>
</dbReference>
<dbReference type="AlphaFoldDB" id="A0A1Y1WK85"/>
<feature type="domain" description="Ras-GEF" evidence="7">
    <location>
        <begin position="852"/>
        <end position="1123"/>
    </location>
</feature>
<dbReference type="PROSITE" id="PS50212">
    <property type="entry name" value="RASGEF_NTER"/>
    <property type="match status" value="1"/>
</dbReference>
<evidence type="ECO:0000256" key="3">
    <source>
        <dbReference type="PROSITE-ProRule" id="PRU00168"/>
    </source>
</evidence>
<keyword evidence="11" id="KW-1185">Reference proteome</keyword>
<dbReference type="InterPro" id="IPR023578">
    <property type="entry name" value="Ras_GEF_dom_sf"/>
</dbReference>
<name>A0A1Y1WK85_9FUNG</name>
<dbReference type="OrthoDB" id="546434at2759"/>
<evidence type="ECO:0000313" key="11">
    <source>
        <dbReference type="Proteomes" id="UP000193944"/>
    </source>
</evidence>
<dbReference type="PROSITE" id="PS50020">
    <property type="entry name" value="WW_DOMAIN_2"/>
    <property type="match status" value="1"/>
</dbReference>